<evidence type="ECO:0000313" key="1">
    <source>
        <dbReference type="EMBL" id="CAG5082715.1"/>
    </source>
</evidence>
<keyword evidence="2" id="KW-1185">Reference proteome</keyword>
<dbReference type="Proteomes" id="UP000786811">
    <property type="component" value="Unassembled WGS sequence"/>
</dbReference>
<sequence length="205" mass="24120">MELGISDDIRHSQRYITNYKKANWQLFRNIINDKLIINSKISIKVDVDYTVDQLENIIIEAKNKAIPEITIKPNAARCKYQRTRLDNYKKLKNSLTNEINSRIRDFNNKMWDKKLNKLSVKDNSIWKIAKSFTKKFDNLIPTLHGPNGLAFSEVDKVNTLAENFERVHHLTENDGDDETETICMYINIHWLQIVLSSQHLKILQY</sequence>
<name>A0A8J2H828_COTCN</name>
<gene>
    <name evidence="1" type="ORF">HICCMSTLAB_LOCUS3634</name>
</gene>
<dbReference type="OrthoDB" id="416454at2759"/>
<protein>
    <submittedName>
        <fullName evidence="1">Uncharacterized protein</fullName>
    </submittedName>
</protein>
<proteinExistence type="predicted"/>
<evidence type="ECO:0000313" key="2">
    <source>
        <dbReference type="Proteomes" id="UP000786811"/>
    </source>
</evidence>
<accession>A0A8J2H828</accession>
<dbReference type="AlphaFoldDB" id="A0A8J2H828"/>
<comment type="caution">
    <text evidence="1">The sequence shown here is derived from an EMBL/GenBank/DDBJ whole genome shotgun (WGS) entry which is preliminary data.</text>
</comment>
<reference evidence="1" key="1">
    <citation type="submission" date="2021-04" db="EMBL/GenBank/DDBJ databases">
        <authorList>
            <person name="Chebbi M.A.C M."/>
        </authorList>
    </citation>
    <scope>NUCLEOTIDE SEQUENCE</scope>
</reference>
<dbReference type="EMBL" id="CAJNRD030001118">
    <property type="protein sequence ID" value="CAG5082715.1"/>
    <property type="molecule type" value="Genomic_DNA"/>
</dbReference>
<organism evidence="1 2">
    <name type="scientific">Cotesia congregata</name>
    <name type="common">Parasitoid wasp</name>
    <name type="synonym">Apanteles congregatus</name>
    <dbReference type="NCBI Taxonomy" id="51543"/>
    <lineage>
        <taxon>Eukaryota</taxon>
        <taxon>Metazoa</taxon>
        <taxon>Ecdysozoa</taxon>
        <taxon>Arthropoda</taxon>
        <taxon>Hexapoda</taxon>
        <taxon>Insecta</taxon>
        <taxon>Pterygota</taxon>
        <taxon>Neoptera</taxon>
        <taxon>Endopterygota</taxon>
        <taxon>Hymenoptera</taxon>
        <taxon>Apocrita</taxon>
        <taxon>Ichneumonoidea</taxon>
        <taxon>Braconidae</taxon>
        <taxon>Microgastrinae</taxon>
        <taxon>Cotesia</taxon>
    </lineage>
</organism>